<dbReference type="PANTHER" id="PTHR37327">
    <property type="entry name" value="CHROMOSOME 1, WHOLE GENOME SHOTGUN SEQUENCE"/>
    <property type="match status" value="1"/>
</dbReference>
<feature type="compositionally biased region" description="Low complexity" evidence="1">
    <location>
        <begin position="116"/>
        <end position="144"/>
    </location>
</feature>
<evidence type="ECO:0000313" key="2">
    <source>
        <dbReference type="EMBL" id="KAJ3055035.1"/>
    </source>
</evidence>
<name>A0AAD5X7Q4_9FUNG</name>
<evidence type="ECO:0000313" key="3">
    <source>
        <dbReference type="Proteomes" id="UP001212841"/>
    </source>
</evidence>
<evidence type="ECO:0000256" key="1">
    <source>
        <dbReference type="SAM" id="MobiDB-lite"/>
    </source>
</evidence>
<feature type="region of interest" description="Disordered" evidence="1">
    <location>
        <begin position="106"/>
        <end position="144"/>
    </location>
</feature>
<comment type="caution">
    <text evidence="2">The sequence shown here is derived from an EMBL/GenBank/DDBJ whole genome shotgun (WGS) entry which is preliminary data.</text>
</comment>
<dbReference type="Proteomes" id="UP001212841">
    <property type="component" value="Unassembled WGS sequence"/>
</dbReference>
<gene>
    <name evidence="2" type="ORF">HK097_011671</name>
</gene>
<proteinExistence type="predicted"/>
<dbReference type="EMBL" id="JADGJD010000099">
    <property type="protein sequence ID" value="KAJ3055035.1"/>
    <property type="molecule type" value="Genomic_DNA"/>
</dbReference>
<feature type="compositionally biased region" description="Basic residues" evidence="1">
    <location>
        <begin position="63"/>
        <end position="72"/>
    </location>
</feature>
<feature type="region of interest" description="Disordered" evidence="1">
    <location>
        <begin position="49"/>
        <end position="79"/>
    </location>
</feature>
<protein>
    <submittedName>
        <fullName evidence="2">Uncharacterized protein</fullName>
    </submittedName>
</protein>
<dbReference type="PANTHER" id="PTHR37327:SF1">
    <property type="entry name" value="MICROTUBULE INTERACTING AND TRANSPORT DOMAIN-CONTAINING PROTEIN"/>
    <property type="match status" value="1"/>
</dbReference>
<keyword evidence="3" id="KW-1185">Reference proteome</keyword>
<accession>A0AAD5X7Q4</accession>
<organism evidence="2 3">
    <name type="scientific">Rhizophlyctis rosea</name>
    <dbReference type="NCBI Taxonomy" id="64517"/>
    <lineage>
        <taxon>Eukaryota</taxon>
        <taxon>Fungi</taxon>
        <taxon>Fungi incertae sedis</taxon>
        <taxon>Chytridiomycota</taxon>
        <taxon>Chytridiomycota incertae sedis</taxon>
        <taxon>Chytridiomycetes</taxon>
        <taxon>Rhizophlyctidales</taxon>
        <taxon>Rhizophlyctidaceae</taxon>
        <taxon>Rhizophlyctis</taxon>
    </lineage>
</organism>
<dbReference type="AlphaFoldDB" id="A0AAD5X7Q4"/>
<reference evidence="2" key="1">
    <citation type="submission" date="2020-05" db="EMBL/GenBank/DDBJ databases">
        <title>Phylogenomic resolution of chytrid fungi.</title>
        <authorList>
            <person name="Stajich J.E."/>
            <person name="Amses K."/>
            <person name="Simmons R."/>
            <person name="Seto K."/>
            <person name="Myers J."/>
            <person name="Bonds A."/>
            <person name="Quandt C.A."/>
            <person name="Barry K."/>
            <person name="Liu P."/>
            <person name="Grigoriev I."/>
            <person name="Longcore J.E."/>
            <person name="James T.Y."/>
        </authorList>
    </citation>
    <scope>NUCLEOTIDE SEQUENCE</scope>
    <source>
        <strain evidence="2">JEL0318</strain>
    </source>
</reference>
<sequence length="417" mass="46420">MKFAEALQAYRNTIVAFEKVLAKADAVDAGLAAERRAAIIAARNAKLNPVDGADNTATSPPSRPKRKRPRRGPLRDTERKRLIELRDTYIKRVDILLSHLPPEFSAMYNAPTKSNSSTTLSRSTSLSRIRPSTTSSIPSTESTFESVLLEDPTIHEQPPTPPSDPTRHPFYLMRLLHQTMTVGGYLTPSLYVPRQLWFQSGARFVAIEAKLVACEQLLVYLTKLRQIGNTDVVTLQRELVEFESAVDGLRKDLTRKLRFIDEGVGSPLSATTMTPKASPLSPYPPDITSPVLPSSASILSTSSSTTSTNRFSTWSNKLSKSMEKLNIQRKTDRVLDSTSFIDLLVRLFEQSRVLADWLDALENGMLVGANPGLVQELVGRLGRISAFFGMVVVPFVLRDFEMLLERFLKKMRQVAVA</sequence>